<proteinExistence type="predicted"/>
<protein>
    <recommendedName>
        <fullName evidence="1">F-box associated beta-propeller type 3 domain-containing protein</fullName>
    </recommendedName>
</protein>
<dbReference type="PANTHER" id="PTHR31672">
    <property type="entry name" value="BNACNNG10540D PROTEIN"/>
    <property type="match status" value="1"/>
</dbReference>
<dbReference type="Proteomes" id="UP000026915">
    <property type="component" value="Chromosome 8"/>
</dbReference>
<accession>A0A061FD31</accession>
<evidence type="ECO:0000313" key="3">
    <source>
        <dbReference type="Proteomes" id="UP000026915"/>
    </source>
</evidence>
<dbReference type="InterPro" id="IPR050796">
    <property type="entry name" value="SCF_F-box_component"/>
</dbReference>
<dbReference type="SUPFAM" id="SSF81383">
    <property type="entry name" value="F-box domain"/>
    <property type="match status" value="1"/>
</dbReference>
<dbReference type="InterPro" id="IPR017451">
    <property type="entry name" value="F-box-assoc_interact_dom"/>
</dbReference>
<feature type="domain" description="F-box associated beta-propeller type 3" evidence="1">
    <location>
        <begin position="77"/>
        <end position="351"/>
    </location>
</feature>
<dbReference type="HOGENOM" id="CLU_043734_0_0_1"/>
<gene>
    <name evidence="2" type="ORF">TCM_034080</name>
</gene>
<dbReference type="eggNOG" id="ENOG502SJZH">
    <property type="taxonomic scope" value="Eukaryota"/>
</dbReference>
<dbReference type="Pfam" id="PF08268">
    <property type="entry name" value="FBA_3"/>
    <property type="match status" value="1"/>
</dbReference>
<dbReference type="Gramene" id="EOY14813">
    <property type="protein sequence ID" value="EOY14813"/>
    <property type="gene ID" value="TCM_034080"/>
</dbReference>
<evidence type="ECO:0000313" key="2">
    <source>
        <dbReference type="EMBL" id="EOY14813.1"/>
    </source>
</evidence>
<keyword evidence="3" id="KW-1185">Reference proteome</keyword>
<name>A0A061FD31_THECC</name>
<organism evidence="2 3">
    <name type="scientific">Theobroma cacao</name>
    <name type="common">Cacao</name>
    <name type="synonym">Cocoa</name>
    <dbReference type="NCBI Taxonomy" id="3641"/>
    <lineage>
        <taxon>Eukaryota</taxon>
        <taxon>Viridiplantae</taxon>
        <taxon>Streptophyta</taxon>
        <taxon>Embryophyta</taxon>
        <taxon>Tracheophyta</taxon>
        <taxon>Spermatophyta</taxon>
        <taxon>Magnoliopsida</taxon>
        <taxon>eudicotyledons</taxon>
        <taxon>Gunneridae</taxon>
        <taxon>Pentapetalae</taxon>
        <taxon>rosids</taxon>
        <taxon>malvids</taxon>
        <taxon>Malvales</taxon>
        <taxon>Malvaceae</taxon>
        <taxon>Byttnerioideae</taxon>
        <taxon>Theobroma</taxon>
    </lineage>
</organism>
<dbReference type="NCBIfam" id="TIGR01640">
    <property type="entry name" value="F_box_assoc_1"/>
    <property type="match status" value="1"/>
</dbReference>
<dbReference type="OMA" id="ANGFFYW"/>
<dbReference type="EMBL" id="CM001886">
    <property type="protein sequence ID" value="EOY14813.1"/>
    <property type="molecule type" value="Genomic_DNA"/>
</dbReference>
<dbReference type="InParanoid" id="A0A061FD31"/>
<reference evidence="2 3" key="1">
    <citation type="journal article" date="2013" name="Genome Biol.">
        <title>The genome sequence of the most widely cultivated cacao type and its use to identify candidate genes regulating pod color.</title>
        <authorList>
            <person name="Motamayor J.C."/>
            <person name="Mockaitis K."/>
            <person name="Schmutz J."/>
            <person name="Haiminen N."/>
            <person name="Iii D.L."/>
            <person name="Cornejo O."/>
            <person name="Findley S.D."/>
            <person name="Zheng P."/>
            <person name="Utro F."/>
            <person name="Royaert S."/>
            <person name="Saski C."/>
            <person name="Jenkins J."/>
            <person name="Podicheti R."/>
            <person name="Zhao M."/>
            <person name="Scheffler B.E."/>
            <person name="Stack J.C."/>
            <person name="Feltus F.A."/>
            <person name="Mustiga G.M."/>
            <person name="Amores F."/>
            <person name="Phillips W."/>
            <person name="Marelli J.P."/>
            <person name="May G.D."/>
            <person name="Shapiro H."/>
            <person name="Ma J."/>
            <person name="Bustamante C.D."/>
            <person name="Schnell R.J."/>
            <person name="Main D."/>
            <person name="Gilbert D."/>
            <person name="Parida L."/>
            <person name="Kuhn D.N."/>
        </authorList>
    </citation>
    <scope>NUCLEOTIDE SEQUENCE [LARGE SCALE GENOMIC DNA]</scope>
    <source>
        <strain evidence="3">cv. Matina 1-6</strain>
    </source>
</reference>
<dbReference type="PANTHER" id="PTHR31672:SF13">
    <property type="entry name" value="F-BOX PROTEIN CPR30-LIKE"/>
    <property type="match status" value="1"/>
</dbReference>
<evidence type="ECO:0000259" key="1">
    <source>
        <dbReference type="Pfam" id="PF08268"/>
    </source>
</evidence>
<dbReference type="STRING" id="3641.A0A061FD31"/>
<dbReference type="InterPro" id="IPR036047">
    <property type="entry name" value="F-box-like_dom_sf"/>
</dbReference>
<dbReference type="AlphaFoldDB" id="A0A061FD31"/>
<sequence>MASMPTPVIFDILVRLPVKSLARFKTLNKLCGSFIRDPRFIGTHFKYGADEGNDVCLILSYMQHGNLNSIVHILTVRDNDELALVEYSAPVSFDSYQILPSCYGLVCFYGLHGGVLVCNPSTKNIVRLPDIDAEGIRSLSCGFGFDRMSGKHKVIKFLEPLEAEYPFTDNLRIEIFTTGNNSWRTVRYHPCFRFLHHQPPVFAGGFFFWITADATDPGGPSSFSIVSFDIGNEIFEAISPPESVSEKNWFNLYLVELGGELWLVDLDYELDQDRKRMDIWIFKASIADKKEQWVQETIVHQSEPIDTTRPVAFDGEEILLHGFINGLGNLNWYNLRTGSFRQLKIKGVLSQYCHASHHVGSLYPVLH</sequence>
<dbReference type="InterPro" id="IPR013187">
    <property type="entry name" value="F-box-assoc_dom_typ3"/>
</dbReference>